<dbReference type="OrthoDB" id="9760256at2"/>
<dbReference type="KEGG" id="gni:GNIT_1387"/>
<dbReference type="GO" id="GO:0005737">
    <property type="term" value="C:cytoplasm"/>
    <property type="evidence" value="ECO:0007669"/>
    <property type="project" value="TreeGrafter"/>
</dbReference>
<dbReference type="PANTHER" id="PTHR43778:SF2">
    <property type="entry name" value="PYRUVATE CARBOXYLASE, MITOCHONDRIAL"/>
    <property type="match status" value="1"/>
</dbReference>
<reference evidence="1 2" key="1">
    <citation type="journal article" date="2011" name="J. Bacteriol.">
        <title>Complete genome sequence of seawater bacterium Glaciecola nitratireducens FR1064T.</title>
        <authorList>
            <person name="Bian F."/>
            <person name="Qin Q.L."/>
            <person name="Xie B.B."/>
            <person name="Shu Y.L."/>
            <person name="Zhang X.Y."/>
            <person name="Yu Y."/>
            <person name="Chen B."/>
            <person name="Chen X.L."/>
            <person name="Zhou B.C."/>
            <person name="Zhang Y.Z."/>
        </authorList>
    </citation>
    <scope>NUCLEOTIDE SEQUENCE [LARGE SCALE GENOMIC DNA]</scope>
    <source>
        <strain evidence="2">JCM 12485 / KCTC 12276 / FR1064</strain>
    </source>
</reference>
<dbReference type="Proteomes" id="UP000009282">
    <property type="component" value="Chromosome"/>
</dbReference>
<dbReference type="Gene3D" id="3.20.20.70">
    <property type="entry name" value="Aldolase class I"/>
    <property type="match status" value="1"/>
</dbReference>
<dbReference type="InterPro" id="IPR055268">
    <property type="entry name" value="PCB-like"/>
</dbReference>
<proteinExistence type="predicted"/>
<dbReference type="SUPFAM" id="SSF89000">
    <property type="entry name" value="post-HMGL domain-like"/>
    <property type="match status" value="1"/>
</dbReference>
<dbReference type="GO" id="GO:0004736">
    <property type="term" value="F:pyruvate carboxylase activity"/>
    <property type="evidence" value="ECO:0007669"/>
    <property type="project" value="TreeGrafter"/>
</dbReference>
<dbReference type="EMBL" id="CP003060">
    <property type="protein sequence ID" value="AEP29511.1"/>
    <property type="molecule type" value="Genomic_DNA"/>
</dbReference>
<dbReference type="PANTHER" id="PTHR43778">
    <property type="entry name" value="PYRUVATE CARBOXYLASE"/>
    <property type="match status" value="1"/>
</dbReference>
<dbReference type="eggNOG" id="COG5016">
    <property type="taxonomic scope" value="Bacteria"/>
</dbReference>
<dbReference type="RefSeq" id="WP_014108385.1">
    <property type="nucleotide sequence ID" value="NC_016041.1"/>
</dbReference>
<dbReference type="SUPFAM" id="SSF51569">
    <property type="entry name" value="Aldolase"/>
    <property type="match status" value="1"/>
</dbReference>
<keyword evidence="1" id="KW-0670">Pyruvate</keyword>
<sequence length="681" mass="75447">MQSTGIWTFETNAITRLVEQAAHVGFSSLEIGGGQSYQIALQQGYNPYNILRIARTAVDKTGKTLPLQILLRGANQLGFKHYPKSLQQKNIDLLVDAGSTYDKTDSLIVRNFDALNDYENLRASIDYMVRKDLAAAQVNQALIAKGESPTAKRLHVQAALSYVRPKDFDALSCYSTDYYIAYAKKLMDIAEAAGGQLDSIAIKDMSGQLAPDCAKHLISALKALGLPVFLHCHSTDEAKATATQMLAVEAGIDGIEVAIAPLAGGTSHNDINYLIHGNTIQDIDTEALATLHTTMNDIYGNRVSERQDLKISLEALKRMVSIGVPGGAIPFILEDMSTQVCRMLNVTMETALDMFEQEIIAIQKQLGHVPLVTPTADIVAKQAINNLGNSARPTAYKVIDPRFCSLVLGLYGNVNNYATGDKIVPSDSLINEINDYCSNIEPDIDGKRINGVTVYPNPGRIATGKHPTQSAIEEDYDLFEDYVNELHRLYPHSSNNYGSHDECFVLHVMRPAGKTDRLLTKNILRPTEDRLRFILKVTLSLLPGNDIPESRDGKADEKTDSKLLNALGDYDGIVSTIQDLVLSGTKDTIRSRLYDKMAKIVEPICEESEDAQKNRYFVERRFLSLFASAVFWDLQRVCRRTGNSSRDDIEERTAFKLERIIAFTLRKRVVEGRGKAESFLS</sequence>
<dbReference type="GO" id="GO:0006094">
    <property type="term" value="P:gluconeogenesis"/>
    <property type="evidence" value="ECO:0007669"/>
    <property type="project" value="TreeGrafter"/>
</dbReference>
<dbReference type="HOGENOM" id="CLU_403746_0_0_6"/>
<evidence type="ECO:0000313" key="1">
    <source>
        <dbReference type="EMBL" id="AEP29511.1"/>
    </source>
</evidence>
<gene>
    <name evidence="1" type="primary">pycB</name>
    <name evidence="1" type="ordered locus">GNIT_1387</name>
</gene>
<dbReference type="AlphaFoldDB" id="G4QL40"/>
<accession>G4QL40</accession>
<organism evidence="1 2">
    <name type="scientific">Glaciecola nitratireducens (strain JCM 12485 / KCTC 12276 / FR1064)</name>
    <dbReference type="NCBI Taxonomy" id="1085623"/>
    <lineage>
        <taxon>Bacteria</taxon>
        <taxon>Pseudomonadati</taxon>
        <taxon>Pseudomonadota</taxon>
        <taxon>Gammaproteobacteria</taxon>
        <taxon>Alteromonadales</taxon>
        <taxon>Alteromonadaceae</taxon>
        <taxon>Brumicola</taxon>
    </lineage>
</organism>
<evidence type="ECO:0000313" key="2">
    <source>
        <dbReference type="Proteomes" id="UP000009282"/>
    </source>
</evidence>
<keyword evidence="2" id="KW-1185">Reference proteome</keyword>
<protein>
    <submittedName>
        <fullName evidence="1">Pyruvate carboxylase subunit B</fullName>
    </submittedName>
</protein>
<name>G4QL40_GLANF</name>
<dbReference type="InterPro" id="IPR013785">
    <property type="entry name" value="Aldolase_TIM"/>
</dbReference>
<dbReference type="STRING" id="1085623.GNIT_1387"/>